<evidence type="ECO:0000313" key="2">
    <source>
        <dbReference type="Proteomes" id="UP000440004"/>
    </source>
</evidence>
<dbReference type="AlphaFoldDB" id="A0A6A7KA87"/>
<organism evidence="1 2">
    <name type="scientific">Alkalibaculum sporogenes</name>
    <dbReference type="NCBI Taxonomy" id="2655001"/>
    <lineage>
        <taxon>Bacteria</taxon>
        <taxon>Bacillati</taxon>
        <taxon>Bacillota</taxon>
        <taxon>Clostridia</taxon>
        <taxon>Eubacteriales</taxon>
        <taxon>Eubacteriaceae</taxon>
        <taxon>Alkalibaculum</taxon>
    </lineage>
</organism>
<name>A0A6A7KA87_9FIRM</name>
<proteinExistence type="predicted"/>
<reference evidence="1 2" key="1">
    <citation type="submission" date="2019-10" db="EMBL/GenBank/DDBJ databases">
        <title>Alkalibaculum tamaniensis sp.nov., a new alkaliphilic acetogen, isolated on methoxylated aromatics from a mud volcano.</title>
        <authorList>
            <person name="Khomyakova M.A."/>
            <person name="Merkel A.Y."/>
            <person name="Bonch-Osmolovskaya E.A."/>
            <person name="Slobodkin A.I."/>
        </authorList>
    </citation>
    <scope>NUCLEOTIDE SEQUENCE [LARGE SCALE GENOMIC DNA]</scope>
    <source>
        <strain evidence="1 2">M08DMB</strain>
    </source>
</reference>
<accession>A0A6A7KA87</accession>
<dbReference type="RefSeq" id="WP_152804518.1">
    <property type="nucleotide sequence ID" value="NZ_WHNX01000015.1"/>
</dbReference>
<protein>
    <recommendedName>
        <fullName evidence="3">Glutathionylspermidine synthase pre-ATP-grasp-like domain-containing protein</fullName>
    </recommendedName>
</protein>
<gene>
    <name evidence="1" type="ORF">GC105_10510</name>
</gene>
<evidence type="ECO:0008006" key="3">
    <source>
        <dbReference type="Google" id="ProtNLM"/>
    </source>
</evidence>
<evidence type="ECO:0000313" key="1">
    <source>
        <dbReference type="EMBL" id="MPW26221.1"/>
    </source>
</evidence>
<keyword evidence="2" id="KW-1185">Reference proteome</keyword>
<dbReference type="EMBL" id="WHNX01000015">
    <property type="protein sequence ID" value="MPW26221.1"/>
    <property type="molecule type" value="Genomic_DNA"/>
</dbReference>
<comment type="caution">
    <text evidence="1">The sequence shown here is derived from an EMBL/GenBank/DDBJ whole genome shotgun (WGS) entry which is preliminary data.</text>
</comment>
<sequence>MNINIAYKEELKTDPSLYEKEFDEVIKKVKNSTAIYNGVPIDTLFMPKFFSEYQIEKFRILTIQMIEIIEKVIVEYINNAMYRKLFPFTQQIEELILIEHGFTSTVPISRIDFFYNENNEEFKFCEFNTDGASAMNEDRELTEIFAETTILEKLSNSYSIKPFELIDSWIDELLAIYKTSKDPKEKPVIAIIDFLDKATLEEFIVFKEFIEKRGITAIIADIREVDFDGKKLSHNGQAIDLVYRRAVTTEINTNYAQVSSFINACKSGEVCIVGPIKTQVVHNKMIFKILHMNETFEFLDEKEINFIKKHIPLTKILCDNEVDVEEVIKEKDKWIIKPIDLYGSKGVYAGLDFQTLDWEKKIKECIGKDYLIQEYYSPYMSEFPVFKDGKMYLEEFKNITGVYVYNGKMKGILSRAGQKAVISGINQGVTLPTFVYNTLEKNS</sequence>
<dbReference type="Proteomes" id="UP000440004">
    <property type="component" value="Unassembled WGS sequence"/>
</dbReference>
<dbReference type="SUPFAM" id="SSF56059">
    <property type="entry name" value="Glutathione synthetase ATP-binding domain-like"/>
    <property type="match status" value="1"/>
</dbReference>